<organism evidence="1 2">
    <name type="scientific">Portunus trituberculatus</name>
    <name type="common">Swimming crab</name>
    <name type="synonym">Neptunus trituberculatus</name>
    <dbReference type="NCBI Taxonomy" id="210409"/>
    <lineage>
        <taxon>Eukaryota</taxon>
        <taxon>Metazoa</taxon>
        <taxon>Ecdysozoa</taxon>
        <taxon>Arthropoda</taxon>
        <taxon>Crustacea</taxon>
        <taxon>Multicrustacea</taxon>
        <taxon>Malacostraca</taxon>
        <taxon>Eumalacostraca</taxon>
        <taxon>Eucarida</taxon>
        <taxon>Decapoda</taxon>
        <taxon>Pleocyemata</taxon>
        <taxon>Brachyura</taxon>
        <taxon>Eubrachyura</taxon>
        <taxon>Portunoidea</taxon>
        <taxon>Portunidae</taxon>
        <taxon>Portuninae</taxon>
        <taxon>Portunus</taxon>
    </lineage>
</organism>
<evidence type="ECO:0000313" key="2">
    <source>
        <dbReference type="Proteomes" id="UP000324222"/>
    </source>
</evidence>
<evidence type="ECO:0000313" key="1">
    <source>
        <dbReference type="EMBL" id="MPC90811.1"/>
    </source>
</evidence>
<dbReference type="Proteomes" id="UP000324222">
    <property type="component" value="Unassembled WGS sequence"/>
</dbReference>
<gene>
    <name evidence="1" type="ORF">E2C01_085813</name>
</gene>
<accession>A0A5B7IZ45</accession>
<keyword evidence="2" id="KW-1185">Reference proteome</keyword>
<protein>
    <submittedName>
        <fullName evidence="1">Uncharacterized protein</fullName>
    </submittedName>
</protein>
<sequence>MTLVLLRLHSSQPIGLFSSRLLSSCNAQGNDGVGGLAVLTEGVVWRCYKGVRKATNRGEVMKAKATHHLT</sequence>
<dbReference type="AlphaFoldDB" id="A0A5B7IZ45"/>
<name>A0A5B7IZ45_PORTR</name>
<dbReference type="EMBL" id="VSRR010085608">
    <property type="protein sequence ID" value="MPC90811.1"/>
    <property type="molecule type" value="Genomic_DNA"/>
</dbReference>
<proteinExistence type="predicted"/>
<comment type="caution">
    <text evidence="1">The sequence shown here is derived from an EMBL/GenBank/DDBJ whole genome shotgun (WGS) entry which is preliminary data.</text>
</comment>
<reference evidence="1 2" key="1">
    <citation type="submission" date="2019-05" db="EMBL/GenBank/DDBJ databases">
        <title>Another draft genome of Portunus trituberculatus and its Hox gene families provides insights of decapod evolution.</title>
        <authorList>
            <person name="Jeong J.-H."/>
            <person name="Song I."/>
            <person name="Kim S."/>
            <person name="Choi T."/>
            <person name="Kim D."/>
            <person name="Ryu S."/>
            <person name="Kim W."/>
        </authorList>
    </citation>
    <scope>NUCLEOTIDE SEQUENCE [LARGE SCALE GENOMIC DNA]</scope>
    <source>
        <tissue evidence="1">Muscle</tissue>
    </source>
</reference>